<evidence type="ECO:0000313" key="3">
    <source>
        <dbReference type="EMBL" id="SNR14413.1"/>
    </source>
</evidence>
<dbReference type="KEGG" id="tje:TJEJU_0634"/>
<gene>
    <name evidence="3" type="ORF">TJEJU_0634</name>
</gene>
<organism evidence="3 4">
    <name type="scientific">Tenacibaculum jejuense</name>
    <dbReference type="NCBI Taxonomy" id="584609"/>
    <lineage>
        <taxon>Bacteria</taxon>
        <taxon>Pseudomonadati</taxon>
        <taxon>Bacteroidota</taxon>
        <taxon>Flavobacteriia</taxon>
        <taxon>Flavobacteriales</taxon>
        <taxon>Flavobacteriaceae</taxon>
        <taxon>Tenacibaculum</taxon>
    </lineage>
</organism>
<evidence type="ECO:0000313" key="4">
    <source>
        <dbReference type="Proteomes" id="UP000215214"/>
    </source>
</evidence>
<dbReference type="RefSeq" id="WP_095069349.1">
    <property type="nucleotide sequence ID" value="NZ_LT899436.1"/>
</dbReference>
<dbReference type="InterPro" id="IPR013785">
    <property type="entry name" value="Aldolase_TIM"/>
</dbReference>
<dbReference type="PANTHER" id="PTHR43273">
    <property type="entry name" value="ANAEROBIC SULFATASE-MATURATING ENZYME HOMOLOG ASLB-RELATED"/>
    <property type="match status" value="1"/>
</dbReference>
<keyword evidence="4" id="KW-1185">Reference proteome</keyword>
<dbReference type="SUPFAM" id="SSF102114">
    <property type="entry name" value="Radical SAM enzymes"/>
    <property type="match status" value="1"/>
</dbReference>
<proteinExistence type="predicted"/>
<name>A0A238U5C8_9FLAO</name>
<comment type="cofactor">
    <cofactor evidence="1">
        <name>[4Fe-4S] cluster</name>
        <dbReference type="ChEBI" id="CHEBI:49883"/>
    </cofactor>
</comment>
<dbReference type="InterPro" id="IPR058240">
    <property type="entry name" value="rSAM_sf"/>
</dbReference>
<dbReference type="NCBIfam" id="NF038073">
    <property type="entry name" value="rSAM_STM4011"/>
    <property type="match status" value="1"/>
</dbReference>
<sequence length="282" mass="33191">MEVNWNILYRGSLDSCNYDCHYCPFAKKKNTREELAYDKKCLNKFVDWAEERKENLRILLTPWGEGLIRSYYQKAMIRLSHMEQVKLISIQTNLSCQLDWIKDVNPDTFRLWVTYHPDEVSFEKFIEKCQYLIANDIQFSVGVVGMKAHYEAIEKLKSTLTERYIWINAYKRETDYYSESEKAWLGMIDPYFNINNTYHDSLHKSCQAGYSSFSITGEGDVYPCHFVKKKLGNIYTNNLKDLTQKTTCPNNTCGCYIGYMNLDTLNLKEIYGNELLTRIIKS</sequence>
<dbReference type="CDD" id="cd21109">
    <property type="entry name" value="SPASM"/>
    <property type="match status" value="1"/>
</dbReference>
<dbReference type="Gene3D" id="3.20.20.70">
    <property type="entry name" value="Aldolase class I"/>
    <property type="match status" value="1"/>
</dbReference>
<feature type="domain" description="4Fe4S-binding SPASM" evidence="2">
    <location>
        <begin position="206"/>
        <end position="244"/>
    </location>
</feature>
<accession>A0A238U5C8</accession>
<dbReference type="OrthoDB" id="9780503at2"/>
<dbReference type="PANTHER" id="PTHR43273:SF3">
    <property type="entry name" value="ANAEROBIC SULFATASE-MATURATING ENZYME HOMOLOG ASLB-RELATED"/>
    <property type="match status" value="1"/>
</dbReference>
<dbReference type="Proteomes" id="UP000215214">
    <property type="component" value="Chromosome TJEJU"/>
</dbReference>
<dbReference type="InterPro" id="IPR023867">
    <property type="entry name" value="Sulphatase_maturase_rSAM"/>
</dbReference>
<dbReference type="Pfam" id="PF13186">
    <property type="entry name" value="SPASM"/>
    <property type="match status" value="1"/>
</dbReference>
<dbReference type="CDD" id="cd01335">
    <property type="entry name" value="Radical_SAM"/>
    <property type="match status" value="1"/>
</dbReference>
<dbReference type="InterPro" id="IPR023885">
    <property type="entry name" value="4Fe4S-binding_SPASM_dom"/>
</dbReference>
<dbReference type="AlphaFoldDB" id="A0A238U5C8"/>
<evidence type="ECO:0000256" key="1">
    <source>
        <dbReference type="ARBA" id="ARBA00001966"/>
    </source>
</evidence>
<dbReference type="EMBL" id="LT899436">
    <property type="protein sequence ID" value="SNR14413.1"/>
    <property type="molecule type" value="Genomic_DNA"/>
</dbReference>
<reference evidence="3 4" key="1">
    <citation type="submission" date="2017-07" db="EMBL/GenBank/DDBJ databases">
        <authorList>
            <person name="Sun Z.S."/>
            <person name="Albrecht U."/>
            <person name="Echele G."/>
            <person name="Lee C.C."/>
        </authorList>
    </citation>
    <scope>NUCLEOTIDE SEQUENCE [LARGE SCALE GENOMIC DNA]</scope>
    <source>
        <strain evidence="4">type strain: KCTC 22618</strain>
    </source>
</reference>
<evidence type="ECO:0000259" key="2">
    <source>
        <dbReference type="Pfam" id="PF13186"/>
    </source>
</evidence>
<dbReference type="GO" id="GO:0016491">
    <property type="term" value="F:oxidoreductase activity"/>
    <property type="evidence" value="ECO:0007669"/>
    <property type="project" value="InterPro"/>
</dbReference>
<protein>
    <submittedName>
        <fullName evidence="3">Radical SAM domain protein</fullName>
    </submittedName>
</protein>
<dbReference type="InterPro" id="IPR047771">
    <property type="entry name" value="Radical_SAM_STM4011-like"/>
</dbReference>